<keyword evidence="2" id="KW-0472">Membrane</keyword>
<dbReference type="SMART" id="SM00312">
    <property type="entry name" value="PX"/>
    <property type="match status" value="1"/>
</dbReference>
<dbReference type="InterPro" id="IPR003114">
    <property type="entry name" value="Phox_assoc"/>
</dbReference>
<dbReference type="InterPro" id="IPR037436">
    <property type="entry name" value="SNX14_PX"/>
</dbReference>
<dbReference type="AlphaFoldDB" id="A0A3B5BFU8"/>
<proteinExistence type="inferred from homology"/>
<accession>A0A3B5BFU8</accession>
<dbReference type="Pfam" id="PF02194">
    <property type="entry name" value="PXA"/>
    <property type="match status" value="1"/>
</dbReference>
<dbReference type="PROSITE" id="PS51207">
    <property type="entry name" value="PXA"/>
    <property type="match status" value="1"/>
</dbReference>
<dbReference type="SUPFAM" id="SSF64268">
    <property type="entry name" value="PX domain"/>
    <property type="match status" value="1"/>
</dbReference>
<dbReference type="PANTHER" id="PTHR22775">
    <property type="entry name" value="SORTING NEXIN"/>
    <property type="match status" value="1"/>
</dbReference>
<dbReference type="InterPro" id="IPR001683">
    <property type="entry name" value="PX_dom"/>
</dbReference>
<dbReference type="GO" id="GO:0080025">
    <property type="term" value="F:phosphatidylinositol-3,5-bisphosphate binding"/>
    <property type="evidence" value="ECO:0007669"/>
    <property type="project" value="InterPro"/>
</dbReference>
<dbReference type="Pfam" id="PF00787">
    <property type="entry name" value="PX"/>
    <property type="match status" value="1"/>
</dbReference>
<reference evidence="6" key="1">
    <citation type="submission" date="2023-09" db="UniProtKB">
        <authorList>
            <consortium name="Ensembl"/>
        </authorList>
    </citation>
    <scope>IDENTIFICATION</scope>
</reference>
<feature type="domain" description="PXA" evidence="5">
    <location>
        <begin position="125"/>
        <end position="296"/>
    </location>
</feature>
<dbReference type="FunFam" id="3.30.1520.10:FF:000007">
    <property type="entry name" value="sorting nexin-14 isoform X1"/>
    <property type="match status" value="1"/>
</dbReference>
<evidence type="ECO:0000313" key="6">
    <source>
        <dbReference type="Ensembl" id="ENSSPAP00000025132.1"/>
    </source>
</evidence>
<evidence type="ECO:0000256" key="2">
    <source>
        <dbReference type="SAM" id="Phobius"/>
    </source>
</evidence>
<feature type="domain" description="PX" evidence="4">
    <location>
        <begin position="536"/>
        <end position="656"/>
    </location>
</feature>
<dbReference type="SMART" id="SM00313">
    <property type="entry name" value="PXA"/>
    <property type="match status" value="1"/>
</dbReference>
<protein>
    <submittedName>
        <fullName evidence="6">Sorting nexin 14</fullName>
    </submittedName>
</protein>
<dbReference type="InterPro" id="IPR036871">
    <property type="entry name" value="PX_dom_sf"/>
</dbReference>
<dbReference type="InterPro" id="IPR016137">
    <property type="entry name" value="RGS"/>
</dbReference>
<dbReference type="SMART" id="SM00315">
    <property type="entry name" value="RGS"/>
    <property type="match status" value="1"/>
</dbReference>
<dbReference type="SUPFAM" id="SSF48097">
    <property type="entry name" value="Regulator of G-protein signaling, RGS"/>
    <property type="match status" value="1"/>
</dbReference>
<sequence length="935" mass="108727">MGCITAYLQRIRRRMKLERVRELGRQYPVFCFLLLLLLMSTVLLNRYIHIIMVFWSFLAGVVTFYCSLGPESLLPNILVSIKPKTKQELFPLGHSCAVCGKIKCKRHRPTLLLENYQPWLDLKVPSKVDASLSEILELVLENFVYPWYRDITDDEAFVDELRVTLRFFSAVLVRRTQKVDVASLITQKLLKVSMKHIEIISKARQKVKNTEFLQQAALEEYGPDLHVALRSRRDELLYLRKLTEMLFPYILPPKATDCRSLTLLIREVLAGSVFLPSMDYLADPVSVDSLKAEPEEATEPTSTLVPFLQNVSFDLELKEIREQQDLLFRFMNFLKQEGAVHVLQFCLAVEEFNDRILCPELSDSEKMMLHEEVKKIYETYCLDESVDKIRFDPFIVEEIRNIAEGPYAEVVKLQTMRCLFEAYEHVLSLLENVFTPMFCHSDEYFRQLLRGAESPARNSKMSRNTSKRGESFGISRIGSKIKGVFKSTTMEGAMLPSYGLVEGEDDMVEEAMMVLEDDSPMEAASTPSTPRNLSAWNITIPYIDFYDDDVKRERIPVFCIDVERNDRKAVGHETEHWSVYRRYLEFYVLESKLTEFHGSFPDAQLPSKRIIGPKNYEFLTSKREEFQEYLQRLLQHPELSNSQLLADFLSPHSMESQFLDKMLPDVNLGKIIKSVPSKLIKEKGQHLEPFIQSFFNSCESPKPKPSRPELTILSPTSENDKKLFNDLFKNNANRSEMTEKRHNQNYFMEMITVEGVYDYLMYVGRVIFHIPDWLHHLLMGGRILFKNTLEAYTDYYLQYKLNQVVQEHRLVSLITLLRDTVFCESSPPRSAQDKQRRAKKTFEEMMSYIPDFLGKCIGEEAKYEGVRLLFDGLQQPVLNKQLTYVLLDIAIQELFPELNKVNRCKSETWRLNINAATHNLYNLLDPVVMMPGAHE</sequence>
<dbReference type="CDD" id="cd08722">
    <property type="entry name" value="RGS_SNX14"/>
    <property type="match status" value="1"/>
</dbReference>
<dbReference type="Gene3D" id="3.30.1520.10">
    <property type="entry name" value="Phox-like domain"/>
    <property type="match status" value="1"/>
</dbReference>
<evidence type="ECO:0000259" key="3">
    <source>
        <dbReference type="PROSITE" id="PS50132"/>
    </source>
</evidence>
<evidence type="ECO:0000259" key="5">
    <source>
        <dbReference type="PROSITE" id="PS51207"/>
    </source>
</evidence>
<dbReference type="Gene3D" id="1.10.167.10">
    <property type="entry name" value="Regulator of G-protein Signalling 4, domain 2"/>
    <property type="match status" value="1"/>
</dbReference>
<dbReference type="Ensembl" id="ENSSPAT00000025542.1">
    <property type="protein sequence ID" value="ENSSPAP00000025132.1"/>
    <property type="gene ID" value="ENSSPAG00000018976.1"/>
</dbReference>
<name>A0A3B5BFU8_9TELE</name>
<feature type="domain" description="RGS" evidence="3">
    <location>
        <begin position="316"/>
        <end position="448"/>
    </location>
</feature>
<dbReference type="Pfam" id="PF00615">
    <property type="entry name" value="RGS"/>
    <property type="match status" value="1"/>
</dbReference>
<dbReference type="GeneTree" id="ENSGT00950000182856"/>
<dbReference type="CDD" id="cd06877">
    <property type="entry name" value="PX_SNX14"/>
    <property type="match status" value="1"/>
</dbReference>
<evidence type="ECO:0000256" key="1">
    <source>
        <dbReference type="ARBA" id="ARBA00010883"/>
    </source>
</evidence>
<keyword evidence="2" id="KW-1133">Transmembrane helix</keyword>
<keyword evidence="2" id="KW-0812">Transmembrane</keyword>
<dbReference type="InterPro" id="IPR013937">
    <property type="entry name" value="Sorting_nexin_C"/>
</dbReference>
<organism evidence="6">
    <name type="scientific">Stegastes partitus</name>
    <name type="common">bicolor damselfish</name>
    <dbReference type="NCBI Taxonomy" id="144197"/>
    <lineage>
        <taxon>Eukaryota</taxon>
        <taxon>Metazoa</taxon>
        <taxon>Chordata</taxon>
        <taxon>Craniata</taxon>
        <taxon>Vertebrata</taxon>
        <taxon>Euteleostomi</taxon>
        <taxon>Actinopterygii</taxon>
        <taxon>Neopterygii</taxon>
        <taxon>Teleostei</taxon>
        <taxon>Neoteleostei</taxon>
        <taxon>Acanthomorphata</taxon>
        <taxon>Ovalentaria</taxon>
        <taxon>Pomacentridae</taxon>
        <taxon>Stegastes</taxon>
    </lineage>
</organism>
<dbReference type="PANTHER" id="PTHR22775:SF44">
    <property type="entry name" value="SORTING NEXIN-14"/>
    <property type="match status" value="1"/>
</dbReference>
<evidence type="ECO:0000259" key="4">
    <source>
        <dbReference type="PROSITE" id="PS50195"/>
    </source>
</evidence>
<dbReference type="STRING" id="144197.ENSSPAP00000025132"/>
<comment type="similarity">
    <text evidence="1">Belongs to the sorting nexin family.</text>
</comment>
<dbReference type="InterPro" id="IPR037892">
    <property type="entry name" value="SNX14_RGS"/>
</dbReference>
<dbReference type="InterPro" id="IPR036305">
    <property type="entry name" value="RGS_sf"/>
</dbReference>
<feature type="transmembrane region" description="Helical" evidence="2">
    <location>
        <begin position="27"/>
        <end position="44"/>
    </location>
</feature>
<dbReference type="Pfam" id="PF08628">
    <property type="entry name" value="Nexin_C"/>
    <property type="match status" value="1"/>
</dbReference>
<dbReference type="GO" id="GO:0097352">
    <property type="term" value="P:autophagosome maturation"/>
    <property type="evidence" value="ECO:0007669"/>
    <property type="project" value="TreeGrafter"/>
</dbReference>
<gene>
    <name evidence="6" type="primary">SNX14</name>
</gene>
<dbReference type="PROSITE" id="PS50195">
    <property type="entry name" value="PX"/>
    <property type="match status" value="1"/>
</dbReference>
<dbReference type="InterPro" id="IPR044926">
    <property type="entry name" value="RGS_subdomain_2"/>
</dbReference>
<dbReference type="GO" id="GO:0005770">
    <property type="term" value="C:late endosome"/>
    <property type="evidence" value="ECO:0007669"/>
    <property type="project" value="TreeGrafter"/>
</dbReference>
<dbReference type="PROSITE" id="PS50132">
    <property type="entry name" value="RGS"/>
    <property type="match status" value="1"/>
</dbReference>